<dbReference type="SUPFAM" id="SSF53335">
    <property type="entry name" value="S-adenosyl-L-methionine-dependent methyltransferases"/>
    <property type="match status" value="1"/>
</dbReference>
<dbReference type="GO" id="GO:0008757">
    <property type="term" value="F:S-adenosylmethionine-dependent methyltransferase activity"/>
    <property type="evidence" value="ECO:0007669"/>
    <property type="project" value="InterPro"/>
</dbReference>
<organism evidence="5 6">
    <name type="scientific">Undibacterium rugosum</name>
    <dbReference type="NCBI Taxonomy" id="2762291"/>
    <lineage>
        <taxon>Bacteria</taxon>
        <taxon>Pseudomonadati</taxon>
        <taxon>Pseudomonadota</taxon>
        <taxon>Betaproteobacteria</taxon>
        <taxon>Burkholderiales</taxon>
        <taxon>Oxalobacteraceae</taxon>
        <taxon>Undibacterium</taxon>
    </lineage>
</organism>
<evidence type="ECO:0000256" key="1">
    <source>
        <dbReference type="ARBA" id="ARBA00022553"/>
    </source>
</evidence>
<dbReference type="AlphaFoldDB" id="A0A923I8W7"/>
<dbReference type="PANTHER" id="PTHR32183">
    <property type="match status" value="1"/>
</dbReference>
<dbReference type="InterPro" id="IPR029063">
    <property type="entry name" value="SAM-dependent_MTases_sf"/>
</dbReference>
<keyword evidence="1" id="KW-0597">Phosphoprotein</keyword>
<dbReference type="CDD" id="cd02440">
    <property type="entry name" value="AdoMet_MTases"/>
    <property type="match status" value="1"/>
</dbReference>
<dbReference type="GO" id="GO:0032259">
    <property type="term" value="P:methylation"/>
    <property type="evidence" value="ECO:0007669"/>
    <property type="project" value="UniProtKB-KW"/>
</dbReference>
<proteinExistence type="predicted"/>
<dbReference type="EMBL" id="JACOGG010000004">
    <property type="protein sequence ID" value="MBC3934800.1"/>
    <property type="molecule type" value="Genomic_DNA"/>
</dbReference>
<gene>
    <name evidence="5" type="ORF">H8K47_05450</name>
</gene>
<dbReference type="InterPro" id="IPR008854">
    <property type="entry name" value="TPMT"/>
</dbReference>
<name>A0A923I8W7_9BURK</name>
<comment type="caution">
    <text evidence="5">The sequence shown here is derived from an EMBL/GenBank/DDBJ whole genome shotgun (WGS) entry which is preliminary data.</text>
</comment>
<evidence type="ECO:0000256" key="2">
    <source>
        <dbReference type="ARBA" id="ARBA00022603"/>
    </source>
</evidence>
<evidence type="ECO:0000256" key="3">
    <source>
        <dbReference type="ARBA" id="ARBA00022679"/>
    </source>
</evidence>
<dbReference type="Proteomes" id="UP000612361">
    <property type="component" value="Unassembled WGS sequence"/>
</dbReference>
<dbReference type="Gene3D" id="3.40.50.150">
    <property type="entry name" value="Vaccinia Virus protein VP39"/>
    <property type="match status" value="1"/>
</dbReference>
<keyword evidence="6" id="KW-1185">Reference proteome</keyword>
<keyword evidence="2 5" id="KW-0489">Methyltransferase</keyword>
<keyword evidence="3" id="KW-0808">Transferase</keyword>
<dbReference type="Pfam" id="PF05724">
    <property type="entry name" value="TPMT"/>
    <property type="match status" value="1"/>
</dbReference>
<dbReference type="RefSeq" id="WP_186880412.1">
    <property type="nucleotide sequence ID" value="NZ_JACOGG010000004.1"/>
</dbReference>
<keyword evidence="4" id="KW-0949">S-adenosyl-L-methionine</keyword>
<evidence type="ECO:0000313" key="5">
    <source>
        <dbReference type="EMBL" id="MBC3934800.1"/>
    </source>
</evidence>
<reference evidence="5" key="1">
    <citation type="submission" date="2020-08" db="EMBL/GenBank/DDBJ databases">
        <title>Novel species isolated from subtropical streams in China.</title>
        <authorList>
            <person name="Lu H."/>
        </authorList>
    </citation>
    <scope>NUCLEOTIDE SEQUENCE</scope>
    <source>
        <strain evidence="5">CY7W</strain>
    </source>
</reference>
<evidence type="ECO:0000313" key="6">
    <source>
        <dbReference type="Proteomes" id="UP000612361"/>
    </source>
</evidence>
<sequence>MSNFQQRDARQPAFWDERFEQQFTPWDKGAVPQQFRQFIAHSEAGSVLIPGCGNAYEAGFLAQQGWQVEAIDFSAAAVHSAQHVLGPWAKLVTQADFFEFTPAQPLALIYERAFFCALPPEFRPRIVQRWAALLPVGATLAGYFYLDENPLHSPKGPPFLTHTDSLMQMMSLYFQLEQEQPSLDALEVFAGKERWQVWRRK</sequence>
<accession>A0A923I8W7</accession>
<dbReference type="PANTHER" id="PTHR32183:SF6">
    <property type="entry name" value="CYSTEINE SULFINATE DESULFINASE_CYSTEINE DESULFURASE AND RELATED ENZYMES"/>
    <property type="match status" value="1"/>
</dbReference>
<protein>
    <submittedName>
        <fullName evidence="5">SAM-dependent methyltransferase</fullName>
    </submittedName>
</protein>
<dbReference type="PROSITE" id="PS51585">
    <property type="entry name" value="SAM_MT_TPMT"/>
    <property type="match status" value="1"/>
</dbReference>
<evidence type="ECO:0000256" key="4">
    <source>
        <dbReference type="ARBA" id="ARBA00022691"/>
    </source>
</evidence>